<accession>A0AA35RBM8</accession>
<dbReference type="Pfam" id="PF01966">
    <property type="entry name" value="HD"/>
    <property type="match status" value="1"/>
</dbReference>
<dbReference type="Gene3D" id="1.10.3210.10">
    <property type="entry name" value="Hypothetical protein af1432"/>
    <property type="match status" value="1"/>
</dbReference>
<evidence type="ECO:0000313" key="6">
    <source>
        <dbReference type="Proteomes" id="UP001174909"/>
    </source>
</evidence>
<protein>
    <submittedName>
        <fullName evidence="5">Deoxyguanosinetriphosphate triphosphohydrolase-like protein</fullName>
    </submittedName>
</protein>
<feature type="region of interest" description="Disordered" evidence="3">
    <location>
        <begin position="1"/>
        <end position="26"/>
    </location>
</feature>
<feature type="domain" description="HD" evidence="4">
    <location>
        <begin position="57"/>
        <end position="179"/>
    </location>
</feature>
<dbReference type="InterPro" id="IPR050135">
    <property type="entry name" value="dGTPase-like"/>
</dbReference>
<comment type="caution">
    <text evidence="5">The sequence shown here is derived from an EMBL/GenBank/DDBJ whole genome shotgun (WGS) entry which is preliminary data.</text>
</comment>
<evidence type="ECO:0000256" key="2">
    <source>
        <dbReference type="ARBA" id="ARBA00022801"/>
    </source>
</evidence>
<dbReference type="SMART" id="SM00471">
    <property type="entry name" value="HDc"/>
    <property type="match status" value="1"/>
</dbReference>
<dbReference type="NCBIfam" id="TIGR01353">
    <property type="entry name" value="dGTP_triPase"/>
    <property type="match status" value="1"/>
</dbReference>
<organism evidence="5 6">
    <name type="scientific">Geodia barretti</name>
    <name type="common">Barrett's horny sponge</name>
    <dbReference type="NCBI Taxonomy" id="519541"/>
    <lineage>
        <taxon>Eukaryota</taxon>
        <taxon>Metazoa</taxon>
        <taxon>Porifera</taxon>
        <taxon>Demospongiae</taxon>
        <taxon>Heteroscleromorpha</taxon>
        <taxon>Tetractinellida</taxon>
        <taxon>Astrophorina</taxon>
        <taxon>Geodiidae</taxon>
        <taxon>Geodia</taxon>
    </lineage>
</organism>
<dbReference type="PANTHER" id="PTHR11373:SF4">
    <property type="entry name" value="DEOXYNUCLEOSIDE TRIPHOSPHATE TRIPHOSPHOHYDROLASE SAMHD1"/>
    <property type="match status" value="1"/>
</dbReference>
<comment type="similarity">
    <text evidence="1">Belongs to the SAMHD1 family.</text>
</comment>
<keyword evidence="6" id="KW-1185">Reference proteome</keyword>
<dbReference type="SUPFAM" id="SSF109604">
    <property type="entry name" value="HD-domain/PDEase-like"/>
    <property type="match status" value="1"/>
</dbReference>
<name>A0AA35RBM8_GEOBA</name>
<proteinExistence type="inferred from homology"/>
<dbReference type="InterPro" id="IPR003607">
    <property type="entry name" value="HD/PDEase_dom"/>
</dbReference>
<dbReference type="Proteomes" id="UP001174909">
    <property type="component" value="Unassembled WGS sequence"/>
</dbReference>
<dbReference type="AlphaFoldDB" id="A0AA35RBM8"/>
<evidence type="ECO:0000256" key="1">
    <source>
        <dbReference type="ARBA" id="ARBA00005776"/>
    </source>
</evidence>
<reference evidence="5" key="1">
    <citation type="submission" date="2023-03" db="EMBL/GenBank/DDBJ databases">
        <authorList>
            <person name="Steffen K."/>
            <person name="Cardenas P."/>
        </authorList>
    </citation>
    <scope>NUCLEOTIDE SEQUENCE</scope>
</reference>
<dbReference type="CDD" id="cd00077">
    <property type="entry name" value="HDc"/>
    <property type="match status" value="1"/>
</dbReference>
<dbReference type="InterPro" id="IPR006261">
    <property type="entry name" value="dGTPase"/>
</dbReference>
<evidence type="ECO:0000259" key="4">
    <source>
        <dbReference type="PROSITE" id="PS51831"/>
    </source>
</evidence>
<dbReference type="PANTHER" id="PTHR11373">
    <property type="entry name" value="DEOXYNUCLEOSIDE TRIPHOSPHATE TRIPHOSPHOHYDROLASE"/>
    <property type="match status" value="1"/>
</dbReference>
<dbReference type="PROSITE" id="PS51831">
    <property type="entry name" value="HD"/>
    <property type="match status" value="1"/>
</dbReference>
<dbReference type="GO" id="GO:0008832">
    <property type="term" value="F:dGTPase activity"/>
    <property type="evidence" value="ECO:0007669"/>
    <property type="project" value="TreeGrafter"/>
</dbReference>
<keyword evidence="2" id="KW-0378">Hydrolase</keyword>
<dbReference type="InterPro" id="IPR006674">
    <property type="entry name" value="HD_domain"/>
</dbReference>
<sequence length="179" mass="20156">MPFGPREERFHNNDRAPDQRNPFQRDRDRIIYTSAFRRLAWVTQVVSAAEGEPFHNPLTHTLEVAQIGKRLAEKLVEEQPEEAHELGGVEPEVVEAAGLAHDLGHPPFGHAAERELDGLVQGLQLPDGFEGNPQSFRVVTKLAVRSAETPGLNLSRATLNAILKYPWFRHATPPNRHRK</sequence>
<evidence type="ECO:0000256" key="3">
    <source>
        <dbReference type="SAM" id="MobiDB-lite"/>
    </source>
</evidence>
<dbReference type="EMBL" id="CASHTH010000847">
    <property type="protein sequence ID" value="CAI8008465.1"/>
    <property type="molecule type" value="Genomic_DNA"/>
</dbReference>
<dbReference type="GO" id="GO:0006203">
    <property type="term" value="P:dGTP catabolic process"/>
    <property type="evidence" value="ECO:0007669"/>
    <property type="project" value="TreeGrafter"/>
</dbReference>
<evidence type="ECO:0000313" key="5">
    <source>
        <dbReference type="EMBL" id="CAI8008465.1"/>
    </source>
</evidence>
<gene>
    <name evidence="5" type="ORF">GBAR_LOCUS5794</name>
</gene>